<protein>
    <submittedName>
        <fullName evidence="1">Uncharacterized protein</fullName>
    </submittedName>
</protein>
<dbReference type="Proteomes" id="UP000252204">
    <property type="component" value="Unassembled WGS sequence"/>
</dbReference>
<reference evidence="2" key="1">
    <citation type="submission" date="2018-06" db="EMBL/GenBank/DDBJ databases">
        <title>Whole genome sequencing of four bacterial strains from South Shetland trench revealing bio-synthetic gene clusters.</title>
        <authorList>
            <person name="Abdel-Mageed W.M."/>
            <person name="Lehri B."/>
            <person name="Jarmusch S."/>
            <person name="Miranda K."/>
            <person name="Goodfellow M."/>
            <person name="Jaspars M."/>
            <person name="Karlyshev A.V."/>
        </authorList>
    </citation>
    <scope>NUCLEOTIDE SEQUENCE [LARGE SCALE GENOMIC DNA]</scope>
    <source>
        <strain evidence="2">SST4</strain>
    </source>
</reference>
<organism evidence="1 2">
    <name type="scientific">Vreelandella sulfidaeris</name>
    <dbReference type="NCBI Taxonomy" id="115553"/>
    <lineage>
        <taxon>Bacteria</taxon>
        <taxon>Pseudomonadati</taxon>
        <taxon>Pseudomonadota</taxon>
        <taxon>Gammaproteobacteria</taxon>
        <taxon>Oceanospirillales</taxon>
        <taxon>Halomonadaceae</taxon>
        <taxon>Vreelandella</taxon>
    </lineage>
</organism>
<gene>
    <name evidence="1" type="ORF">DQ400_11420</name>
</gene>
<keyword evidence="2" id="KW-1185">Reference proteome</keyword>
<sequence length="230" mass="26750">MRQDYRALRPIKPRLIIRIFTPLMPIPMSRNLPSIDRRIIELLLKPENVTFCVQSLRDQYIEQYDVNPFHKAPLRRFIYERVRKLIKAQFVEKDSEVKSRGQKYHVSSMLIEADLETDEDDFASWLQRTHPQTPNEPFINGASQSNIEENRQAVKAPADSYTVLEKKLSEAQSRFLEALGEVEAFQQLMRDHPELNNCLSIDYRSAHERSSRLLGHVSALEKAISRLSGS</sequence>
<comment type="caution">
    <text evidence="1">The sequence shown here is derived from an EMBL/GenBank/DDBJ whole genome shotgun (WGS) entry which is preliminary data.</text>
</comment>
<dbReference type="AlphaFoldDB" id="A0A365TNP6"/>
<proteinExistence type="predicted"/>
<name>A0A365TNP6_9GAMM</name>
<accession>A0A365TNP6</accession>
<evidence type="ECO:0000313" key="2">
    <source>
        <dbReference type="Proteomes" id="UP000252204"/>
    </source>
</evidence>
<dbReference type="EMBL" id="QNTU01000006">
    <property type="protein sequence ID" value="RBI67254.1"/>
    <property type="molecule type" value="Genomic_DNA"/>
</dbReference>
<evidence type="ECO:0000313" key="1">
    <source>
        <dbReference type="EMBL" id="RBI67254.1"/>
    </source>
</evidence>